<protein>
    <submittedName>
        <fullName evidence="4">Iron complex transport system substrate-binding protein</fullName>
    </submittedName>
</protein>
<evidence type="ECO:0000256" key="2">
    <source>
        <dbReference type="SAM" id="SignalP"/>
    </source>
</evidence>
<dbReference type="InterPro" id="IPR002491">
    <property type="entry name" value="ABC_transptr_periplasmic_BD"/>
</dbReference>
<proteinExistence type="inferred from homology"/>
<dbReference type="EMBL" id="JAGGKN010000003">
    <property type="protein sequence ID" value="MBP1952070.1"/>
    <property type="molecule type" value="Genomic_DNA"/>
</dbReference>
<reference evidence="4 5" key="1">
    <citation type="submission" date="2021-03" db="EMBL/GenBank/DDBJ databases">
        <title>Genomic Encyclopedia of Type Strains, Phase IV (KMG-IV): sequencing the most valuable type-strain genomes for metagenomic binning, comparative biology and taxonomic classification.</title>
        <authorList>
            <person name="Goeker M."/>
        </authorList>
    </citation>
    <scope>NUCLEOTIDE SEQUENCE [LARGE SCALE GENOMIC DNA]</scope>
    <source>
        <strain evidence="4 5">DSM 22420</strain>
    </source>
</reference>
<name>A0ABS4HMB3_9STAP</name>
<feature type="signal peptide" evidence="2">
    <location>
        <begin position="1"/>
        <end position="27"/>
    </location>
</feature>
<dbReference type="Pfam" id="PF01497">
    <property type="entry name" value="Peripla_BP_2"/>
    <property type="match status" value="1"/>
</dbReference>
<keyword evidence="5" id="KW-1185">Reference proteome</keyword>
<evidence type="ECO:0000313" key="5">
    <source>
        <dbReference type="Proteomes" id="UP001519348"/>
    </source>
</evidence>
<evidence type="ECO:0000313" key="4">
    <source>
        <dbReference type="EMBL" id="MBP1952070.1"/>
    </source>
</evidence>
<dbReference type="InterPro" id="IPR050902">
    <property type="entry name" value="ABC_Transporter_SBP"/>
</dbReference>
<accession>A0ABS4HMB3</accession>
<comment type="similarity">
    <text evidence="1">Belongs to the bacterial solute-binding protein 8 family.</text>
</comment>
<feature type="domain" description="Fe/B12 periplasmic-binding" evidence="3">
    <location>
        <begin position="36"/>
        <end position="290"/>
    </location>
</feature>
<dbReference type="PANTHER" id="PTHR30535:SF34">
    <property type="entry name" value="MOLYBDATE-BINDING PROTEIN MOLA"/>
    <property type="match status" value="1"/>
</dbReference>
<dbReference type="PROSITE" id="PS51257">
    <property type="entry name" value="PROKAR_LIPOPROTEIN"/>
    <property type="match status" value="1"/>
</dbReference>
<evidence type="ECO:0000259" key="3">
    <source>
        <dbReference type="PROSITE" id="PS50983"/>
    </source>
</evidence>
<dbReference type="PANTHER" id="PTHR30535">
    <property type="entry name" value="VITAMIN B12-BINDING PROTEIN"/>
    <property type="match status" value="1"/>
</dbReference>
<dbReference type="RefSeq" id="WP_186089294.1">
    <property type="nucleotide sequence ID" value="NZ_BMCN01000003.1"/>
</dbReference>
<organism evidence="4 5">
    <name type="scientific">Jeotgalicoccus aerolatus</name>
    <dbReference type="NCBI Taxonomy" id="709510"/>
    <lineage>
        <taxon>Bacteria</taxon>
        <taxon>Bacillati</taxon>
        <taxon>Bacillota</taxon>
        <taxon>Bacilli</taxon>
        <taxon>Bacillales</taxon>
        <taxon>Staphylococcaceae</taxon>
        <taxon>Jeotgalicoccus</taxon>
    </lineage>
</organism>
<dbReference type="Gene3D" id="3.40.50.1980">
    <property type="entry name" value="Nitrogenase molybdenum iron protein domain"/>
    <property type="match status" value="2"/>
</dbReference>
<evidence type="ECO:0000256" key="1">
    <source>
        <dbReference type="ARBA" id="ARBA00008814"/>
    </source>
</evidence>
<sequence>MKTAYIYISLLTIVLLAACGAETNDQAAVTEDEEMRIISLMPSNTEIISELGAKENLTAVTVSDNYPEDLSEDLTRLDSFALDEEAMMALEPSHIVSHASGHDANKDIIDRVASSTGAEVLVVDDAQKIEEIYSTITNIGEFIGKADEAERLNTELQETVGSIQAEYETKAAKGDALLLISTAPDIYIAGNDTFMDDFLHTLNINNTFDDLNGFPAITSEDLISRAPNTVISSLGISNDELTNELNNIAGLQGAPITSEENQCTPNPDIISRPGPRFTEGLAAIAACVYE</sequence>
<feature type="chain" id="PRO_5046351778" evidence="2">
    <location>
        <begin position="28"/>
        <end position="290"/>
    </location>
</feature>
<dbReference type="SUPFAM" id="SSF53807">
    <property type="entry name" value="Helical backbone' metal receptor"/>
    <property type="match status" value="1"/>
</dbReference>
<gene>
    <name evidence="4" type="ORF">J2Z27_001109</name>
</gene>
<keyword evidence="2" id="KW-0732">Signal</keyword>
<dbReference type="PROSITE" id="PS50983">
    <property type="entry name" value="FE_B12_PBP"/>
    <property type="match status" value="1"/>
</dbReference>
<comment type="caution">
    <text evidence="4">The sequence shown here is derived from an EMBL/GenBank/DDBJ whole genome shotgun (WGS) entry which is preliminary data.</text>
</comment>
<dbReference type="Proteomes" id="UP001519348">
    <property type="component" value="Unassembled WGS sequence"/>
</dbReference>